<evidence type="ECO:0000259" key="2">
    <source>
        <dbReference type="Pfam" id="PF03703"/>
    </source>
</evidence>
<name>A0A830E8A7_9CREN</name>
<accession>A0A830E8A7</accession>
<reference evidence="4" key="2">
    <citation type="submission" date="2020-09" db="EMBL/GenBank/DDBJ databases">
        <authorList>
            <person name="Sun Q."/>
            <person name="Ohkuma M."/>
        </authorList>
    </citation>
    <scope>NUCLEOTIDE SEQUENCE</scope>
    <source>
        <strain evidence="4">JCM 11219</strain>
    </source>
</reference>
<dbReference type="EMBL" id="AP026830">
    <property type="protein sequence ID" value="BDR91502.1"/>
    <property type="molecule type" value="Genomic_DNA"/>
</dbReference>
<feature type="transmembrane region" description="Helical" evidence="1">
    <location>
        <begin position="38"/>
        <end position="57"/>
    </location>
</feature>
<dbReference type="AlphaFoldDB" id="A0A830E8A7"/>
<dbReference type="OrthoDB" id="42939at2157"/>
<dbReference type="EMBL" id="BMNM01000002">
    <property type="protein sequence ID" value="GGI73688.1"/>
    <property type="molecule type" value="Genomic_DNA"/>
</dbReference>
<gene>
    <name evidence="4" type="ORF">GCM10007112_08140</name>
    <name evidence="3" type="ORF">Vsou_05950</name>
</gene>
<feature type="transmembrane region" description="Helical" evidence="1">
    <location>
        <begin position="12"/>
        <end position="32"/>
    </location>
</feature>
<dbReference type="Pfam" id="PF03703">
    <property type="entry name" value="bPH_2"/>
    <property type="match status" value="1"/>
</dbReference>
<keyword evidence="6" id="KW-1185">Reference proteome</keyword>
<reference evidence="3" key="4">
    <citation type="journal article" date="2023" name="Microbiol. Resour. Announc.">
        <title>Complete Genome Sequence of Vulcanisaeta souniana Strain IC-059, a Hyperthermophilic Archaeon Isolated from Hot Spring Water in Japan.</title>
        <authorList>
            <person name="Kato S."/>
            <person name="Itoh T."/>
            <person name="Wu L."/>
            <person name="Ma J."/>
            <person name="Ohkuma M."/>
        </authorList>
    </citation>
    <scope>NUCLEOTIDE SEQUENCE</scope>
    <source>
        <strain evidence="3">JCM 11219</strain>
    </source>
</reference>
<organism evidence="4 5">
    <name type="scientific">Vulcanisaeta souniana JCM 11219</name>
    <dbReference type="NCBI Taxonomy" id="1293586"/>
    <lineage>
        <taxon>Archaea</taxon>
        <taxon>Thermoproteota</taxon>
        <taxon>Thermoprotei</taxon>
        <taxon>Thermoproteales</taxon>
        <taxon>Thermoproteaceae</taxon>
        <taxon>Vulcanisaeta</taxon>
    </lineage>
</organism>
<dbReference type="Proteomes" id="UP001060771">
    <property type="component" value="Chromosome"/>
</dbReference>
<feature type="domain" description="YdbS-like PH" evidence="2">
    <location>
        <begin position="59"/>
        <end position="125"/>
    </location>
</feature>
<evidence type="ECO:0000313" key="4">
    <source>
        <dbReference type="EMBL" id="GGI73688.1"/>
    </source>
</evidence>
<proteinExistence type="predicted"/>
<dbReference type="GeneID" id="76206150"/>
<keyword evidence="1" id="KW-1133">Transmembrane helix</keyword>
<dbReference type="InterPro" id="IPR005182">
    <property type="entry name" value="YdbS-like_PH"/>
</dbReference>
<reference evidence="6" key="3">
    <citation type="submission" date="2022-09" db="EMBL/GenBank/DDBJ databases">
        <title>Complete genome sequence of Vulcanisaeta souniana.</title>
        <authorList>
            <person name="Kato S."/>
            <person name="Itoh T."/>
            <person name="Ohkuma M."/>
        </authorList>
    </citation>
    <scope>NUCLEOTIDE SEQUENCE [LARGE SCALE GENOMIC DNA]</scope>
    <source>
        <strain evidence="6">JCM 11219</strain>
    </source>
</reference>
<reference evidence="4" key="1">
    <citation type="journal article" date="2014" name="Int. J. Syst. Evol. Microbiol.">
        <title>Complete genome sequence of Corynebacterium casei LMG S-19264T (=DSM 44701T), isolated from a smear-ripened cheese.</title>
        <authorList>
            <consortium name="US DOE Joint Genome Institute (JGI-PGF)"/>
            <person name="Walter F."/>
            <person name="Albersmeier A."/>
            <person name="Kalinowski J."/>
            <person name="Ruckert C."/>
        </authorList>
    </citation>
    <scope>NUCLEOTIDE SEQUENCE</scope>
    <source>
        <strain evidence="4">JCM 11219</strain>
    </source>
</reference>
<protein>
    <recommendedName>
        <fullName evidence="2">YdbS-like PH domain-containing protein</fullName>
    </recommendedName>
</protein>
<evidence type="ECO:0000256" key="1">
    <source>
        <dbReference type="SAM" id="Phobius"/>
    </source>
</evidence>
<evidence type="ECO:0000313" key="5">
    <source>
        <dbReference type="Proteomes" id="UP000657075"/>
    </source>
</evidence>
<sequence length="140" mass="16049">MPSYNNCIKPVITKTIIKGTIILIIFSLFLNIIPSKVINYIIFVILWYILLGAYVLWKQMHTYCINENHITIKGLTGNRSISISEIIDCFVSQGILAKHFNCGSIYLVLQGNRIIIIRDIPQPSTYYNMLCRNLGNRHST</sequence>
<evidence type="ECO:0000313" key="6">
    <source>
        <dbReference type="Proteomes" id="UP001060771"/>
    </source>
</evidence>
<keyword evidence="1" id="KW-0472">Membrane</keyword>
<evidence type="ECO:0000313" key="3">
    <source>
        <dbReference type="EMBL" id="BDR91502.1"/>
    </source>
</evidence>
<dbReference type="Proteomes" id="UP000657075">
    <property type="component" value="Unassembled WGS sequence"/>
</dbReference>
<dbReference type="RefSeq" id="WP_188602787.1">
    <property type="nucleotide sequence ID" value="NZ_AP026830.1"/>
</dbReference>
<keyword evidence="1" id="KW-0812">Transmembrane</keyword>